<evidence type="ECO:0008006" key="4">
    <source>
        <dbReference type="Google" id="ProtNLM"/>
    </source>
</evidence>
<feature type="transmembrane region" description="Helical" evidence="1">
    <location>
        <begin position="172"/>
        <end position="197"/>
    </location>
</feature>
<feature type="transmembrane region" description="Helical" evidence="1">
    <location>
        <begin position="282"/>
        <end position="298"/>
    </location>
</feature>
<feature type="transmembrane region" description="Helical" evidence="1">
    <location>
        <begin position="304"/>
        <end position="323"/>
    </location>
</feature>
<feature type="transmembrane region" description="Helical" evidence="1">
    <location>
        <begin position="119"/>
        <end position="138"/>
    </location>
</feature>
<reference evidence="3" key="1">
    <citation type="submission" date="2016-11" db="EMBL/GenBank/DDBJ databases">
        <authorList>
            <person name="Varghese N."/>
            <person name="Submissions S."/>
        </authorList>
    </citation>
    <scope>NUCLEOTIDE SEQUENCE [LARGE SCALE GENOMIC DNA]</scope>
    <source>
        <strain evidence="3">DSM 28223</strain>
    </source>
</reference>
<feature type="transmembrane region" description="Helical" evidence="1">
    <location>
        <begin position="209"/>
        <end position="233"/>
    </location>
</feature>
<feature type="transmembrane region" description="Helical" evidence="1">
    <location>
        <begin position="330"/>
        <end position="351"/>
    </location>
</feature>
<keyword evidence="1" id="KW-1133">Transmembrane helix</keyword>
<accession>A0A1M5WDL1</accession>
<feature type="transmembrane region" description="Helical" evidence="1">
    <location>
        <begin position="253"/>
        <end position="270"/>
    </location>
</feature>
<keyword evidence="1" id="KW-0812">Transmembrane</keyword>
<dbReference type="STRING" id="870908.SAMN04488044_0088"/>
<dbReference type="Proteomes" id="UP000184211">
    <property type="component" value="Unassembled WGS sequence"/>
</dbReference>
<name>A0A1M5WDL1_9RHOB</name>
<proteinExistence type="predicted"/>
<feature type="transmembrane region" description="Helical" evidence="1">
    <location>
        <begin position="87"/>
        <end position="107"/>
    </location>
</feature>
<keyword evidence="3" id="KW-1185">Reference proteome</keyword>
<evidence type="ECO:0000256" key="1">
    <source>
        <dbReference type="SAM" id="Phobius"/>
    </source>
</evidence>
<organism evidence="2 3">
    <name type="scientific">Cognatishimia maritima</name>
    <dbReference type="NCBI Taxonomy" id="870908"/>
    <lineage>
        <taxon>Bacteria</taxon>
        <taxon>Pseudomonadati</taxon>
        <taxon>Pseudomonadota</taxon>
        <taxon>Alphaproteobacteria</taxon>
        <taxon>Rhodobacterales</taxon>
        <taxon>Paracoccaceae</taxon>
        <taxon>Cognatishimia</taxon>
    </lineage>
</organism>
<keyword evidence="1" id="KW-0472">Membrane</keyword>
<dbReference type="AlphaFoldDB" id="A0A1M5WDL1"/>
<dbReference type="EMBL" id="FQWM01000011">
    <property type="protein sequence ID" value="SHH85585.1"/>
    <property type="molecule type" value="Genomic_DNA"/>
</dbReference>
<sequence>MKTDAQTPARIGPTILVFMVSAVGTFLLFQGRLINHDTAWFLIAVERWLAGAELYHSVIEVNPPLNFYYTLPANWLAHLTEMSLPDAQYAVTSLLIGGVLAWSYRILVGHDRSVPARQMVFVVLLWAAVVLPALRYFAQRDHLLVLFLMPWVMGLAFHERGAYGRGGALRGAFAALGICLKPHFLVFPIFVTLALALRERNLRPLLAASNISIIAMGAGYVAFVWVVHPAYFLEIVPTAVLTYGAYGGTNSQVILNIGIIKLLFVALLLLECWRQKSLPQGLGPLAALYFAGVASYTLQWTGYGYQAVPVHSFGLILCGFLILRSPVKAIIRSAIICALMISLLSIHRGFYKSLSVQNLAAELVKGPTESGITILSSHVFLGPIVALELGVPWHNRYPALWTVPAIANAKAEAACNQTEAVCAELQVLAAETRANVLEDLQTGLPDAIVFDKKAGYFNEPGFSYEVFLRRSAGLSDFFDGYTQRVSTDRFDILYK</sequence>
<protein>
    <recommendedName>
        <fullName evidence="4">4-amino-4-deoxy-L-arabinose transferase</fullName>
    </recommendedName>
</protein>
<gene>
    <name evidence="2" type="ORF">SAMN04488044_0088</name>
</gene>
<evidence type="ECO:0000313" key="2">
    <source>
        <dbReference type="EMBL" id="SHH85585.1"/>
    </source>
</evidence>
<feature type="transmembrane region" description="Helical" evidence="1">
    <location>
        <begin position="371"/>
        <end position="391"/>
    </location>
</feature>
<evidence type="ECO:0000313" key="3">
    <source>
        <dbReference type="Proteomes" id="UP000184211"/>
    </source>
</evidence>
<feature type="transmembrane region" description="Helical" evidence="1">
    <location>
        <begin position="12"/>
        <end position="31"/>
    </location>
</feature>